<evidence type="ECO:0000256" key="10">
    <source>
        <dbReference type="ARBA" id="ARBA00023268"/>
    </source>
</evidence>
<dbReference type="SUPFAM" id="SSF51735">
    <property type="entry name" value="NAD(P)-binding Rossmann-fold domains"/>
    <property type="match status" value="1"/>
</dbReference>
<dbReference type="InterPro" id="IPR036291">
    <property type="entry name" value="NAD(P)-bd_dom_sf"/>
</dbReference>
<dbReference type="PROSITE" id="PS00767">
    <property type="entry name" value="THF_DHG_CYH_2"/>
    <property type="match status" value="1"/>
</dbReference>
<organism evidence="15 16">
    <name type="scientific">Rhizosaccharibacter radicis</name>
    <dbReference type="NCBI Taxonomy" id="2782605"/>
    <lineage>
        <taxon>Bacteria</taxon>
        <taxon>Pseudomonadati</taxon>
        <taxon>Pseudomonadota</taxon>
        <taxon>Alphaproteobacteria</taxon>
        <taxon>Acetobacterales</taxon>
        <taxon>Acetobacteraceae</taxon>
        <taxon>Rhizosaccharibacter</taxon>
    </lineage>
</organism>
<evidence type="ECO:0000256" key="8">
    <source>
        <dbReference type="ARBA" id="ARBA00023102"/>
    </source>
</evidence>
<comment type="caution">
    <text evidence="15">The sequence shown here is derived from an EMBL/GenBank/DDBJ whole genome shotgun (WGS) entry which is preliminary data.</text>
</comment>
<comment type="pathway">
    <text evidence="1 11">One-carbon metabolism; tetrahydrofolate interconversion.</text>
</comment>
<dbReference type="GO" id="GO:0004488">
    <property type="term" value="F:methylenetetrahydrofolate dehydrogenase (NADP+) activity"/>
    <property type="evidence" value="ECO:0007669"/>
    <property type="project" value="UniProtKB-EC"/>
</dbReference>
<keyword evidence="7 11" id="KW-0560">Oxidoreductase</keyword>
<evidence type="ECO:0000256" key="11">
    <source>
        <dbReference type="HAMAP-Rule" id="MF_01576"/>
    </source>
</evidence>
<dbReference type="Pfam" id="PF02882">
    <property type="entry name" value="THF_DHG_CYH_C"/>
    <property type="match status" value="1"/>
</dbReference>
<evidence type="ECO:0000256" key="2">
    <source>
        <dbReference type="ARBA" id="ARBA00022563"/>
    </source>
</evidence>
<keyword evidence="6 11" id="KW-0521">NADP</keyword>
<feature type="domain" description="Tetrahydrofolate dehydrogenase/cyclohydrolase catalytic" evidence="13">
    <location>
        <begin position="44"/>
        <end position="159"/>
    </location>
</feature>
<evidence type="ECO:0000259" key="13">
    <source>
        <dbReference type="Pfam" id="PF00763"/>
    </source>
</evidence>
<dbReference type="PRINTS" id="PR00085">
    <property type="entry name" value="THFDHDRGNASE"/>
</dbReference>
<dbReference type="EMBL" id="JAMZEJ010000009">
    <property type="protein sequence ID" value="MCQ8242132.1"/>
    <property type="molecule type" value="Genomic_DNA"/>
</dbReference>
<dbReference type="PANTHER" id="PTHR48099:SF5">
    <property type="entry name" value="C-1-TETRAHYDROFOLATE SYNTHASE, CYTOPLASMIC"/>
    <property type="match status" value="1"/>
</dbReference>
<keyword evidence="8 11" id="KW-0368">Histidine biosynthesis</keyword>
<dbReference type="Gene3D" id="3.40.50.10860">
    <property type="entry name" value="Leucine Dehydrogenase, chain A, domain 1"/>
    <property type="match status" value="1"/>
</dbReference>
<keyword evidence="3 11" id="KW-0028">Amino-acid biosynthesis</keyword>
<dbReference type="HAMAP" id="MF_01576">
    <property type="entry name" value="THF_DHG_CYH"/>
    <property type="match status" value="1"/>
</dbReference>
<dbReference type="RefSeq" id="WP_422920885.1">
    <property type="nucleotide sequence ID" value="NZ_JAMZEJ010000009.1"/>
</dbReference>
<evidence type="ECO:0000256" key="3">
    <source>
        <dbReference type="ARBA" id="ARBA00022605"/>
    </source>
</evidence>
<dbReference type="PROSITE" id="PS00766">
    <property type="entry name" value="THF_DHG_CYH_1"/>
    <property type="match status" value="1"/>
</dbReference>
<reference evidence="15 16" key="1">
    <citation type="submission" date="2022-06" db="EMBL/GenBank/DDBJ databases">
        <title>Rhizosaccharibacter gen. nov. sp. nov. KSS12, endophytic bacteria isolated from sugarcane.</title>
        <authorList>
            <person name="Pitiwittayakul N."/>
        </authorList>
    </citation>
    <scope>NUCLEOTIDE SEQUENCE [LARGE SCALE GENOMIC DNA]</scope>
    <source>
        <strain evidence="15 16">KSS12</strain>
    </source>
</reference>
<keyword evidence="4 11" id="KW-0658">Purine biosynthesis</keyword>
<evidence type="ECO:0000256" key="9">
    <source>
        <dbReference type="ARBA" id="ARBA00023167"/>
    </source>
</evidence>
<dbReference type="PANTHER" id="PTHR48099">
    <property type="entry name" value="C-1-TETRAHYDROFOLATE SYNTHASE, CYTOPLASMIC-RELATED"/>
    <property type="match status" value="1"/>
</dbReference>
<comment type="caution">
    <text evidence="11">Lacks conserved residue(s) required for the propagation of feature annotation.</text>
</comment>
<evidence type="ECO:0000256" key="12">
    <source>
        <dbReference type="SAM" id="MobiDB-lite"/>
    </source>
</evidence>
<evidence type="ECO:0000259" key="14">
    <source>
        <dbReference type="Pfam" id="PF02882"/>
    </source>
</evidence>
<dbReference type="Pfam" id="PF00763">
    <property type="entry name" value="THF_DHG_CYH"/>
    <property type="match status" value="1"/>
</dbReference>
<dbReference type="InterPro" id="IPR000672">
    <property type="entry name" value="THF_DH/CycHdrlase"/>
</dbReference>
<dbReference type="InterPro" id="IPR020867">
    <property type="entry name" value="THF_DH/CycHdrlase_CS"/>
</dbReference>
<comment type="subunit">
    <text evidence="11">Homodimer.</text>
</comment>
<keyword evidence="5 11" id="KW-0378">Hydrolase</keyword>
<proteinExistence type="inferred from homology"/>
<dbReference type="Gene3D" id="3.40.50.720">
    <property type="entry name" value="NAD(P)-binding Rossmann-like Domain"/>
    <property type="match status" value="1"/>
</dbReference>
<comment type="function">
    <text evidence="11">Catalyzes the oxidation of 5,10-methylenetetrahydrofolate to 5,10-methenyltetrahydrofolate and then the hydrolysis of 5,10-methenyltetrahydrofolate to 10-formyltetrahydrofolate.</text>
</comment>
<evidence type="ECO:0000256" key="6">
    <source>
        <dbReference type="ARBA" id="ARBA00022857"/>
    </source>
</evidence>
<dbReference type="GO" id="GO:0004477">
    <property type="term" value="F:methenyltetrahydrofolate cyclohydrolase activity"/>
    <property type="evidence" value="ECO:0007669"/>
    <property type="project" value="UniProtKB-EC"/>
</dbReference>
<evidence type="ECO:0000256" key="4">
    <source>
        <dbReference type="ARBA" id="ARBA00022755"/>
    </source>
</evidence>
<evidence type="ECO:0000256" key="7">
    <source>
        <dbReference type="ARBA" id="ARBA00023002"/>
    </source>
</evidence>
<gene>
    <name evidence="11 15" type="primary">folD</name>
    <name evidence="15" type="ORF">NFI88_14940</name>
</gene>
<feature type="domain" description="Tetrahydrofolate dehydrogenase/cyclohydrolase NAD(P)-binding" evidence="14">
    <location>
        <begin position="178"/>
        <end position="322"/>
    </location>
</feature>
<dbReference type="Proteomes" id="UP001524547">
    <property type="component" value="Unassembled WGS sequence"/>
</dbReference>
<accession>A0ABT1W0K7</accession>
<dbReference type="InterPro" id="IPR020630">
    <property type="entry name" value="THF_DH/CycHdrlase_cat_dom"/>
</dbReference>
<comment type="catalytic activity">
    <reaction evidence="11">
        <text>(6R)-5,10-methenyltetrahydrofolate + H2O = (6R)-10-formyltetrahydrofolate + H(+)</text>
        <dbReference type="Rhea" id="RHEA:23700"/>
        <dbReference type="ChEBI" id="CHEBI:15377"/>
        <dbReference type="ChEBI" id="CHEBI:15378"/>
        <dbReference type="ChEBI" id="CHEBI:57455"/>
        <dbReference type="ChEBI" id="CHEBI:195366"/>
        <dbReference type="EC" id="3.5.4.9"/>
    </reaction>
</comment>
<keyword evidence="16" id="KW-1185">Reference proteome</keyword>
<feature type="binding site" evidence="11">
    <location>
        <begin position="204"/>
        <end position="206"/>
    </location>
    <ligand>
        <name>NADP(+)</name>
        <dbReference type="ChEBI" id="CHEBI:58349"/>
    </ligand>
</feature>
<dbReference type="CDD" id="cd01080">
    <property type="entry name" value="NAD_bind_m-THF_DH_Cyclohyd"/>
    <property type="match status" value="1"/>
</dbReference>
<evidence type="ECO:0000313" key="15">
    <source>
        <dbReference type="EMBL" id="MCQ8242132.1"/>
    </source>
</evidence>
<feature type="region of interest" description="Disordered" evidence="12">
    <location>
        <begin position="1"/>
        <end position="34"/>
    </location>
</feature>
<comment type="catalytic activity">
    <reaction evidence="11">
        <text>(6R)-5,10-methylene-5,6,7,8-tetrahydrofolate + NADP(+) = (6R)-5,10-methenyltetrahydrofolate + NADPH</text>
        <dbReference type="Rhea" id="RHEA:22812"/>
        <dbReference type="ChEBI" id="CHEBI:15636"/>
        <dbReference type="ChEBI" id="CHEBI:57455"/>
        <dbReference type="ChEBI" id="CHEBI:57783"/>
        <dbReference type="ChEBI" id="CHEBI:58349"/>
        <dbReference type="EC" id="1.5.1.5"/>
    </reaction>
</comment>
<sequence>MSPDGRFGELSDAAAGSAPGSTPEPREGPLAGPPAENAIATRLIDGKSYARRLTDAVRADVTRLKNEHGLQPGLAVVLVGHNPASEVYVRSKIAHTEAAGMRSVSHLLPGSTTEAELLDLVGRLNADPAIHGILVQLPLPTGIDPMAVTDAIHPDKDVDGLGQVNVGRLTLGLRGLVPCTPLGCLMLLRAELGTLRGLHAVVVGKSNLVGRPMAQLLLHEDCTVTVAHLHTPDVGALAAQADILVVATGQKGLVRRDWIKPGATVIDVGITRVATAEGRTRLVGDVQFDEALGRAGRITPVPGGVGPMTIACLLRNTLRAARLSIGLPDDEPALRRAD</sequence>
<dbReference type="EC" id="3.5.4.9" evidence="11"/>
<dbReference type="EC" id="1.5.1.5" evidence="11"/>
<comment type="similarity">
    <text evidence="11">Belongs to the tetrahydrofolate dehydrogenase/cyclohydrolase family.</text>
</comment>
<keyword evidence="9 11" id="KW-0486">Methionine biosynthesis</keyword>
<feature type="binding site" evidence="11">
    <location>
        <position position="270"/>
    </location>
    <ligand>
        <name>NADP(+)</name>
        <dbReference type="ChEBI" id="CHEBI:58349"/>
    </ligand>
</feature>
<dbReference type="InterPro" id="IPR046346">
    <property type="entry name" value="Aminoacid_DH-like_N_sf"/>
</dbReference>
<name>A0ABT1W0K7_9PROT</name>
<dbReference type="SUPFAM" id="SSF53223">
    <property type="entry name" value="Aminoacid dehydrogenase-like, N-terminal domain"/>
    <property type="match status" value="1"/>
</dbReference>
<keyword evidence="2 11" id="KW-0554">One-carbon metabolism</keyword>
<dbReference type="InterPro" id="IPR020631">
    <property type="entry name" value="THF_DH/CycHdrlase_NAD-bd_dom"/>
</dbReference>
<evidence type="ECO:0000313" key="16">
    <source>
        <dbReference type="Proteomes" id="UP001524547"/>
    </source>
</evidence>
<protein>
    <recommendedName>
        <fullName evidence="11">Bifunctional protein FolD</fullName>
    </recommendedName>
    <domain>
        <recommendedName>
            <fullName evidence="11">Methylenetetrahydrofolate dehydrogenase</fullName>
            <ecNumber evidence="11">1.5.1.5</ecNumber>
        </recommendedName>
    </domain>
    <domain>
        <recommendedName>
            <fullName evidence="11">Methenyltetrahydrofolate cyclohydrolase</fullName>
            <ecNumber evidence="11">3.5.4.9</ecNumber>
        </recommendedName>
    </domain>
</protein>
<dbReference type="NCBIfam" id="NF010785">
    <property type="entry name" value="PRK14188.1"/>
    <property type="match status" value="1"/>
</dbReference>
<keyword evidence="10 11" id="KW-0511">Multifunctional enzyme</keyword>
<evidence type="ECO:0000256" key="1">
    <source>
        <dbReference type="ARBA" id="ARBA00004777"/>
    </source>
</evidence>
<evidence type="ECO:0000256" key="5">
    <source>
        <dbReference type="ARBA" id="ARBA00022801"/>
    </source>
</evidence>